<dbReference type="Gene3D" id="1.10.357.10">
    <property type="entry name" value="Tetracycline Repressor, domain 2"/>
    <property type="match status" value="1"/>
</dbReference>
<evidence type="ECO:0000256" key="2">
    <source>
        <dbReference type="PROSITE-ProRule" id="PRU00335"/>
    </source>
</evidence>
<organism evidence="5 6">
    <name type="scientific">Kineococcus rhizosphaerae</name>
    <dbReference type="NCBI Taxonomy" id="559628"/>
    <lineage>
        <taxon>Bacteria</taxon>
        <taxon>Bacillati</taxon>
        <taxon>Actinomycetota</taxon>
        <taxon>Actinomycetes</taxon>
        <taxon>Kineosporiales</taxon>
        <taxon>Kineosporiaceae</taxon>
        <taxon>Kineococcus</taxon>
    </lineage>
</organism>
<dbReference type="PANTHER" id="PTHR30055">
    <property type="entry name" value="HTH-TYPE TRANSCRIPTIONAL REGULATOR RUTR"/>
    <property type="match status" value="1"/>
</dbReference>
<dbReference type="SUPFAM" id="SSF48498">
    <property type="entry name" value="Tetracyclin repressor-like, C-terminal domain"/>
    <property type="match status" value="1"/>
</dbReference>
<dbReference type="PANTHER" id="PTHR30055:SF220">
    <property type="entry name" value="TETR-FAMILY REGULATORY PROTEIN"/>
    <property type="match status" value="1"/>
</dbReference>
<dbReference type="InterPro" id="IPR050109">
    <property type="entry name" value="HTH-type_TetR-like_transc_reg"/>
</dbReference>
<dbReference type="Proteomes" id="UP000238083">
    <property type="component" value="Unassembled WGS sequence"/>
</dbReference>
<dbReference type="RefSeq" id="WP_211298770.1">
    <property type="nucleotide sequence ID" value="NZ_PVZF01000010.1"/>
</dbReference>
<evidence type="ECO:0000256" key="1">
    <source>
        <dbReference type="ARBA" id="ARBA00023125"/>
    </source>
</evidence>
<feature type="region of interest" description="Disordered" evidence="3">
    <location>
        <begin position="1"/>
        <end position="28"/>
    </location>
</feature>
<accession>A0A2T0R094</accession>
<keyword evidence="1 2" id="KW-0238">DNA-binding</keyword>
<gene>
    <name evidence="5" type="ORF">CLV37_11096</name>
</gene>
<evidence type="ECO:0000259" key="4">
    <source>
        <dbReference type="PROSITE" id="PS50977"/>
    </source>
</evidence>
<dbReference type="InterPro" id="IPR001647">
    <property type="entry name" value="HTH_TetR"/>
</dbReference>
<reference evidence="5 6" key="1">
    <citation type="submission" date="2018-03" db="EMBL/GenBank/DDBJ databases">
        <title>Genomic Encyclopedia of Archaeal and Bacterial Type Strains, Phase II (KMG-II): from individual species to whole genera.</title>
        <authorList>
            <person name="Goeker M."/>
        </authorList>
    </citation>
    <scope>NUCLEOTIDE SEQUENCE [LARGE SCALE GENOMIC DNA]</scope>
    <source>
        <strain evidence="5 6">DSM 19711</strain>
    </source>
</reference>
<feature type="domain" description="HTH tetR-type" evidence="4">
    <location>
        <begin position="33"/>
        <end position="93"/>
    </location>
</feature>
<feature type="compositionally biased region" description="Pro residues" evidence="3">
    <location>
        <begin position="10"/>
        <end position="19"/>
    </location>
</feature>
<dbReference type="PROSITE" id="PS50977">
    <property type="entry name" value="HTH_TETR_2"/>
    <property type="match status" value="1"/>
</dbReference>
<dbReference type="Pfam" id="PF00440">
    <property type="entry name" value="TetR_N"/>
    <property type="match status" value="1"/>
</dbReference>
<dbReference type="AlphaFoldDB" id="A0A2T0R094"/>
<name>A0A2T0R094_9ACTN</name>
<protein>
    <submittedName>
        <fullName evidence="5">TetR family transcriptional regulator</fullName>
    </submittedName>
</protein>
<evidence type="ECO:0000313" key="6">
    <source>
        <dbReference type="Proteomes" id="UP000238083"/>
    </source>
</evidence>
<feature type="DNA-binding region" description="H-T-H motif" evidence="2">
    <location>
        <begin position="56"/>
        <end position="75"/>
    </location>
</feature>
<dbReference type="InterPro" id="IPR009057">
    <property type="entry name" value="Homeodomain-like_sf"/>
</dbReference>
<evidence type="ECO:0000256" key="3">
    <source>
        <dbReference type="SAM" id="MobiDB-lite"/>
    </source>
</evidence>
<comment type="caution">
    <text evidence="5">The sequence shown here is derived from an EMBL/GenBank/DDBJ whole genome shotgun (WGS) entry which is preliminary data.</text>
</comment>
<dbReference type="SUPFAM" id="SSF46689">
    <property type="entry name" value="Homeodomain-like"/>
    <property type="match status" value="1"/>
</dbReference>
<dbReference type="GO" id="GO:0003700">
    <property type="term" value="F:DNA-binding transcription factor activity"/>
    <property type="evidence" value="ECO:0007669"/>
    <property type="project" value="TreeGrafter"/>
</dbReference>
<dbReference type="InterPro" id="IPR036271">
    <property type="entry name" value="Tet_transcr_reg_TetR-rel_C_sf"/>
</dbReference>
<dbReference type="GO" id="GO:0000976">
    <property type="term" value="F:transcription cis-regulatory region binding"/>
    <property type="evidence" value="ECO:0007669"/>
    <property type="project" value="TreeGrafter"/>
</dbReference>
<keyword evidence="6" id="KW-1185">Reference proteome</keyword>
<dbReference type="EMBL" id="PVZF01000010">
    <property type="protein sequence ID" value="PRY12536.1"/>
    <property type="molecule type" value="Genomic_DNA"/>
</dbReference>
<proteinExistence type="predicted"/>
<evidence type="ECO:0000313" key="5">
    <source>
        <dbReference type="EMBL" id="PRY12536.1"/>
    </source>
</evidence>
<sequence length="260" mass="27829">MSTTQRFRPEPVPDPGPPARPRRRSAAGLAGDADLRAALIAAAERQLAGSADADVATRAVCQEAGVTQPVLYRLFGDKQGLLDAVSEAALERYAQRKSGLEVTDDPVADLRTGWDDHTAFALENPALYRLMFAPRPGSSATVHERTLTLLEATLTRCAAVGALTTTPRLAAQLILPANTGLALALIARPALFDDPDLSRRTREAVFAAVLDEAGAAARTRSVRGAARQLHAQLRLESTTALEPAEVALLERWLERLDAAR</sequence>